<dbReference type="KEGG" id="tfr:BR63_10720"/>
<keyword evidence="8" id="KW-1185">Reference proteome</keyword>
<dbReference type="InterPro" id="IPR017900">
    <property type="entry name" value="4Fe4S_Fe_S_CS"/>
</dbReference>
<dbReference type="Gene3D" id="3.30.70.20">
    <property type="match status" value="1"/>
</dbReference>
<evidence type="ECO:0000313" key="8">
    <source>
        <dbReference type="Proteomes" id="UP000515847"/>
    </source>
</evidence>
<accession>A0A7G6E3T3</accession>
<sequence>MKKLSIEERLGFNKYNVDDGKPHIILNKEICAKCIKKPCTMVCPAALYTEENGELKFDYAGCLECGTCRVICPCPGAIKWDYPQGSFGINFRYG</sequence>
<proteinExistence type="predicted"/>
<dbReference type="SUPFAM" id="SSF54862">
    <property type="entry name" value="4Fe-4S ferredoxins"/>
    <property type="match status" value="1"/>
</dbReference>
<evidence type="ECO:0000259" key="6">
    <source>
        <dbReference type="PROSITE" id="PS51379"/>
    </source>
</evidence>
<dbReference type="GO" id="GO:0005506">
    <property type="term" value="F:iron ion binding"/>
    <property type="evidence" value="ECO:0007669"/>
    <property type="project" value="InterPro"/>
</dbReference>
<dbReference type="EMBL" id="CP045798">
    <property type="protein sequence ID" value="QNB46737.1"/>
    <property type="molecule type" value="Genomic_DNA"/>
</dbReference>
<dbReference type="OrthoDB" id="9800260at2"/>
<dbReference type="PIRSF" id="PIRSF036548">
    <property type="entry name" value="Fdx_FixX"/>
    <property type="match status" value="1"/>
</dbReference>
<dbReference type="PANTHER" id="PTHR43082">
    <property type="entry name" value="FERREDOXIN-LIKE"/>
    <property type="match status" value="1"/>
</dbReference>
<evidence type="ECO:0000256" key="1">
    <source>
        <dbReference type="ARBA" id="ARBA00022448"/>
    </source>
</evidence>
<dbReference type="AlphaFoldDB" id="A0A7G6E3T3"/>
<dbReference type="GO" id="GO:0051536">
    <property type="term" value="F:iron-sulfur cluster binding"/>
    <property type="evidence" value="ECO:0007669"/>
    <property type="project" value="UniProtKB-KW"/>
</dbReference>
<keyword evidence="1" id="KW-0813">Transport</keyword>
<evidence type="ECO:0000256" key="2">
    <source>
        <dbReference type="ARBA" id="ARBA00022723"/>
    </source>
</evidence>
<gene>
    <name evidence="7" type="ORF">BR63_10720</name>
</gene>
<evidence type="ECO:0000256" key="5">
    <source>
        <dbReference type="ARBA" id="ARBA00023014"/>
    </source>
</evidence>
<reference evidence="7 8" key="1">
    <citation type="journal article" date="2019" name="Front. Microbiol.">
        <title>Thermoanaerosceptrum fracticalcis gen. nov. sp. nov., a Novel Fumarate-Fermenting Microorganism From a Deep Fractured Carbonate Aquifer of the US Great Basin.</title>
        <authorList>
            <person name="Hamilton-Brehm S.D."/>
            <person name="Stewart L.E."/>
            <person name="Zavarin M."/>
            <person name="Caldwell M."/>
            <person name="Lawson P.A."/>
            <person name="Onstott T.C."/>
            <person name="Grzymski J."/>
            <person name="Neveux I."/>
            <person name="Lollar B.S."/>
            <person name="Russell C.E."/>
            <person name="Moser D.P."/>
        </authorList>
    </citation>
    <scope>NUCLEOTIDE SEQUENCE [LARGE SCALE GENOMIC DNA]</scope>
    <source>
        <strain evidence="7 8">DRI-13</strain>
    </source>
</reference>
<dbReference type="PROSITE" id="PS51379">
    <property type="entry name" value="4FE4S_FER_2"/>
    <property type="match status" value="2"/>
</dbReference>
<keyword evidence="3" id="KW-0249">Electron transport</keyword>
<name>A0A7G6E3T3_THEFR</name>
<dbReference type="PANTHER" id="PTHR43082:SF3">
    <property type="entry name" value="FERREDOXIN-LIKE PROTEIN YDIT"/>
    <property type="match status" value="1"/>
</dbReference>
<keyword evidence="4" id="KW-0408">Iron</keyword>
<dbReference type="InterPro" id="IPR017896">
    <property type="entry name" value="4Fe4S_Fe-S-bd"/>
</dbReference>
<keyword evidence="2" id="KW-0479">Metal-binding</keyword>
<dbReference type="PROSITE" id="PS00198">
    <property type="entry name" value="4FE4S_FER_1"/>
    <property type="match status" value="1"/>
</dbReference>
<evidence type="ECO:0000256" key="3">
    <source>
        <dbReference type="ARBA" id="ARBA00022982"/>
    </source>
</evidence>
<evidence type="ECO:0000256" key="4">
    <source>
        <dbReference type="ARBA" id="ARBA00023004"/>
    </source>
</evidence>
<protein>
    <submittedName>
        <fullName evidence="7">Ferredoxin family protein</fullName>
    </submittedName>
</protein>
<feature type="domain" description="4Fe-4S ferredoxin-type" evidence="6">
    <location>
        <begin position="22"/>
        <end position="52"/>
    </location>
</feature>
<organism evidence="7 8">
    <name type="scientific">Thermanaerosceptrum fracticalcis</name>
    <dbReference type="NCBI Taxonomy" id="1712410"/>
    <lineage>
        <taxon>Bacteria</taxon>
        <taxon>Bacillati</taxon>
        <taxon>Bacillota</taxon>
        <taxon>Clostridia</taxon>
        <taxon>Eubacteriales</taxon>
        <taxon>Peptococcaceae</taxon>
        <taxon>Thermanaerosceptrum</taxon>
    </lineage>
</organism>
<feature type="domain" description="4Fe-4S ferredoxin-type" evidence="6">
    <location>
        <begin position="53"/>
        <end position="83"/>
    </location>
</feature>
<evidence type="ECO:0000313" key="7">
    <source>
        <dbReference type="EMBL" id="QNB46737.1"/>
    </source>
</evidence>
<dbReference type="Proteomes" id="UP000515847">
    <property type="component" value="Chromosome"/>
</dbReference>
<keyword evidence="5" id="KW-0411">Iron-sulfur</keyword>
<dbReference type="RefSeq" id="WP_034420107.1">
    <property type="nucleotide sequence ID" value="NZ_CP045798.1"/>
</dbReference>
<dbReference type="InterPro" id="IPR012206">
    <property type="entry name" value="Fd_FixX"/>
</dbReference>